<name>A0A0D2ERX7_9EURO</name>
<organism evidence="1 2">
    <name type="scientific">Fonsecaea pedrosoi CBS 271.37</name>
    <dbReference type="NCBI Taxonomy" id="1442368"/>
    <lineage>
        <taxon>Eukaryota</taxon>
        <taxon>Fungi</taxon>
        <taxon>Dikarya</taxon>
        <taxon>Ascomycota</taxon>
        <taxon>Pezizomycotina</taxon>
        <taxon>Eurotiomycetes</taxon>
        <taxon>Chaetothyriomycetidae</taxon>
        <taxon>Chaetothyriales</taxon>
        <taxon>Herpotrichiellaceae</taxon>
        <taxon>Fonsecaea</taxon>
    </lineage>
</organism>
<dbReference type="AlphaFoldDB" id="A0A0D2ERX7"/>
<dbReference type="EMBL" id="KN846974">
    <property type="protein sequence ID" value="KIW76992.1"/>
    <property type="molecule type" value="Genomic_DNA"/>
</dbReference>
<dbReference type="Proteomes" id="UP000053029">
    <property type="component" value="Unassembled WGS sequence"/>
</dbReference>
<gene>
    <name evidence="1" type="ORF">Z517_09436</name>
</gene>
<dbReference type="VEuPathDB" id="FungiDB:Z517_09436"/>
<dbReference type="GeneID" id="25308926"/>
<reference evidence="1 2" key="1">
    <citation type="submission" date="2015-01" db="EMBL/GenBank/DDBJ databases">
        <title>The Genome Sequence of Fonsecaea pedrosoi CBS 271.37.</title>
        <authorList>
            <consortium name="The Broad Institute Genomics Platform"/>
            <person name="Cuomo C."/>
            <person name="de Hoog S."/>
            <person name="Gorbushina A."/>
            <person name="Stielow B."/>
            <person name="Teixiera M."/>
            <person name="Abouelleil A."/>
            <person name="Chapman S.B."/>
            <person name="Priest M."/>
            <person name="Young S.K."/>
            <person name="Wortman J."/>
            <person name="Nusbaum C."/>
            <person name="Birren B."/>
        </authorList>
    </citation>
    <scope>NUCLEOTIDE SEQUENCE [LARGE SCALE GENOMIC DNA]</scope>
    <source>
        <strain evidence="1 2">CBS 271.37</strain>
    </source>
</reference>
<evidence type="ECO:0000313" key="1">
    <source>
        <dbReference type="EMBL" id="KIW76992.1"/>
    </source>
</evidence>
<dbReference type="RefSeq" id="XP_013280800.1">
    <property type="nucleotide sequence ID" value="XM_013425346.1"/>
</dbReference>
<keyword evidence="2" id="KW-1185">Reference proteome</keyword>
<evidence type="ECO:0000313" key="2">
    <source>
        <dbReference type="Proteomes" id="UP000053029"/>
    </source>
</evidence>
<accession>A0A0D2ERX7</accession>
<dbReference type="HOGENOM" id="CLU_1896250_0_0_1"/>
<proteinExistence type="predicted"/>
<protein>
    <submittedName>
        <fullName evidence="1">Uncharacterized protein</fullName>
    </submittedName>
</protein>
<sequence length="134" mass="15364">MFFSTRSAAKAENLPGYKIWAKTTICGQVLWMDKVDGPQLDALRTRFRIWENLTPWALVKELVDTTASADQLPLMVKNVDIAERCELYAPDVHPGNYGGGKFSDLGVAKVMPYPRLYWPALCYETFFERTRNRL</sequence>